<keyword evidence="11" id="KW-0067">ATP-binding</keyword>
<proteinExistence type="inferred from homology"/>
<evidence type="ECO:0000256" key="6">
    <source>
        <dbReference type="ARBA" id="ARBA00022519"/>
    </source>
</evidence>
<evidence type="ECO:0000256" key="9">
    <source>
        <dbReference type="ARBA" id="ARBA00022741"/>
    </source>
</evidence>
<evidence type="ECO:0000256" key="7">
    <source>
        <dbReference type="ARBA" id="ARBA00022679"/>
    </source>
</evidence>
<dbReference type="Proteomes" id="UP000032809">
    <property type="component" value="Chromosome I"/>
</dbReference>
<keyword evidence="13 17" id="KW-0472">Membrane</keyword>
<dbReference type="PANTHER" id="PTHR32309">
    <property type="entry name" value="TYROSINE-PROTEIN KINASE"/>
    <property type="match status" value="1"/>
</dbReference>
<dbReference type="Pfam" id="PF13614">
    <property type="entry name" value="AAA_31"/>
    <property type="match status" value="1"/>
</dbReference>
<dbReference type="NCBIfam" id="TIGR01007">
    <property type="entry name" value="eps_fam"/>
    <property type="match status" value="1"/>
</dbReference>
<keyword evidence="14" id="KW-0829">Tyrosine-protein kinase</keyword>
<evidence type="ECO:0000256" key="3">
    <source>
        <dbReference type="ARBA" id="ARBA00008883"/>
    </source>
</evidence>
<keyword evidence="12 17" id="KW-1133">Transmembrane helix</keyword>
<evidence type="ECO:0000256" key="16">
    <source>
        <dbReference type="SAM" id="Coils"/>
    </source>
</evidence>
<dbReference type="CDD" id="cd05387">
    <property type="entry name" value="BY-kinase"/>
    <property type="match status" value="1"/>
</dbReference>
<dbReference type="KEGG" id="dtn:DTL3_0322"/>
<feature type="coiled-coil region" evidence="16">
    <location>
        <begin position="361"/>
        <end position="388"/>
    </location>
</feature>
<evidence type="ECO:0000256" key="5">
    <source>
        <dbReference type="ARBA" id="ARBA00022475"/>
    </source>
</evidence>
<reference evidence="22" key="1">
    <citation type="submission" date="2014-11" db="EMBL/GenBank/DDBJ databases">
        <authorList>
            <person name="Wibberg D."/>
        </authorList>
    </citation>
    <scope>NUCLEOTIDE SEQUENCE [LARGE SCALE GENOMIC DNA]</scope>
    <source>
        <strain evidence="22">L3</strain>
    </source>
</reference>
<dbReference type="Gene3D" id="3.40.50.300">
    <property type="entry name" value="P-loop containing nucleotide triphosphate hydrolases"/>
    <property type="match status" value="1"/>
</dbReference>
<dbReference type="AlphaFoldDB" id="A0A0C7NW05"/>
<evidence type="ECO:0000256" key="14">
    <source>
        <dbReference type="ARBA" id="ARBA00023137"/>
    </source>
</evidence>
<sequence>MDDGKLDNELTFEDILKIFKKRFWYFFITVVVTVIIALIYLFTTTPIYEASTTLKVGSSQQGSVVDIFGSQMSSGSSKISTEIELIKSRRNLEKVVDNLHLVDYFKERSDNPENVTKNGVIKYLGDIITVSPVKDTNIVKISVQSEDSELARSVADELAIVYNDLLKSLSQNEYTSRRKFIEEQIPKAESELNTAQDNLRLFKEENNVFILDEEAKAILQFLVTYDQEINTYQVQLEQSKVRIEAINDLLKNIDQEIITSETISINPVVSNLRNQIVNIQVQLAGIEGTKSANDPEVLKLKEQLFQAQEMLKKEINTIVTSQLKSINPQYSSLYSQLIEEQANLQVIQGTIQALTSIRNTYQSELVKLPALEQKLMDYEREVKVKENLYVLLLEKLEEAKIAEAGVIGTADIIDLAFVSPTPVKPNKTLTVVISGVLGIFLGILVVFLIEYMDKKLKDENELKSIIKGVPVLGRIPSFEINQESGELPVLKDPVSPISESYKMLATNISFSTTKEPNTICFSSAGPSEGKTITASNVAIFYAQNGKKTLLMDGDLRKPRVDKIMRIKNKNLGLVNYLMRRVPLEKILFKPVESLPNFDVLPAGVLPPNPTSLLTSNEFLELLQTLKEHYEKIIIDLPPIMVAPDAQIVSRYSDGLILVTRYNGTLKPMLKVAYENIVSSEVKLLGTVIVDIDEKTSNYYYYYYYYSDDGKKVKKRKRIDTTLKN</sequence>
<dbReference type="GO" id="GO:0004715">
    <property type="term" value="F:non-membrane spanning protein tyrosine kinase activity"/>
    <property type="evidence" value="ECO:0007669"/>
    <property type="project" value="UniProtKB-EC"/>
</dbReference>
<evidence type="ECO:0000256" key="2">
    <source>
        <dbReference type="ARBA" id="ARBA00007316"/>
    </source>
</evidence>
<comment type="similarity">
    <text evidence="2">Belongs to the CpsD/CapB family.</text>
</comment>
<evidence type="ECO:0000313" key="21">
    <source>
        <dbReference type="EMBL" id="CEP77653.1"/>
    </source>
</evidence>
<dbReference type="InterPro" id="IPR050445">
    <property type="entry name" value="Bact_polysacc_biosynth/exp"/>
</dbReference>
<dbReference type="InterPro" id="IPR003856">
    <property type="entry name" value="LPS_length_determ_N"/>
</dbReference>
<dbReference type="Pfam" id="PF13807">
    <property type="entry name" value="GNVR"/>
    <property type="match status" value="1"/>
</dbReference>
<dbReference type="GO" id="GO:0005886">
    <property type="term" value="C:plasma membrane"/>
    <property type="evidence" value="ECO:0007669"/>
    <property type="project" value="UniProtKB-SubCell"/>
</dbReference>
<keyword evidence="9" id="KW-0547">Nucleotide-binding</keyword>
<feature type="transmembrane region" description="Helical" evidence="17">
    <location>
        <begin position="23"/>
        <end position="42"/>
    </location>
</feature>
<dbReference type="PATRIC" id="fig|1006576.9.peg.321"/>
<organism evidence="21 22">
    <name type="scientific">Defluviitoga tunisiensis</name>
    <dbReference type="NCBI Taxonomy" id="1006576"/>
    <lineage>
        <taxon>Bacteria</taxon>
        <taxon>Thermotogati</taxon>
        <taxon>Thermotogota</taxon>
        <taxon>Thermotogae</taxon>
        <taxon>Petrotogales</taxon>
        <taxon>Petrotogaceae</taxon>
        <taxon>Defluviitoga</taxon>
    </lineage>
</organism>
<keyword evidence="22" id="KW-1185">Reference proteome</keyword>
<gene>
    <name evidence="21" type="ORF">DTL3_0322</name>
</gene>
<keyword evidence="5" id="KW-1003">Cell membrane</keyword>
<dbReference type="InterPro" id="IPR027417">
    <property type="entry name" value="P-loop_NTPase"/>
</dbReference>
<dbReference type="STRING" id="1006576.DTL3_0322"/>
<dbReference type="EC" id="2.7.10.2" evidence="4"/>
<evidence type="ECO:0000256" key="12">
    <source>
        <dbReference type="ARBA" id="ARBA00022989"/>
    </source>
</evidence>
<dbReference type="Pfam" id="PF02706">
    <property type="entry name" value="Wzz"/>
    <property type="match status" value="1"/>
</dbReference>
<evidence type="ECO:0000259" key="19">
    <source>
        <dbReference type="Pfam" id="PF13614"/>
    </source>
</evidence>
<evidence type="ECO:0000256" key="13">
    <source>
        <dbReference type="ARBA" id="ARBA00023136"/>
    </source>
</evidence>
<dbReference type="InterPro" id="IPR025669">
    <property type="entry name" value="AAA_dom"/>
</dbReference>
<evidence type="ECO:0000256" key="8">
    <source>
        <dbReference type="ARBA" id="ARBA00022692"/>
    </source>
</evidence>
<dbReference type="PANTHER" id="PTHR32309:SF13">
    <property type="entry name" value="FERRIC ENTEROBACTIN TRANSPORT PROTEIN FEPE"/>
    <property type="match status" value="1"/>
</dbReference>
<evidence type="ECO:0000259" key="20">
    <source>
        <dbReference type="Pfam" id="PF13807"/>
    </source>
</evidence>
<evidence type="ECO:0000259" key="18">
    <source>
        <dbReference type="Pfam" id="PF02706"/>
    </source>
</evidence>
<protein>
    <recommendedName>
        <fullName evidence="4">non-specific protein-tyrosine kinase</fullName>
        <ecNumber evidence="4">2.7.10.2</ecNumber>
    </recommendedName>
</protein>
<dbReference type="RefSeq" id="WP_045087245.1">
    <property type="nucleotide sequence ID" value="NZ_LN824141.1"/>
</dbReference>
<comment type="similarity">
    <text evidence="3">Belongs to the etk/wzc family.</text>
</comment>
<comment type="subcellular location">
    <subcellularLocation>
        <location evidence="1">Cell inner membrane</location>
        <topology evidence="1">Multi-pass membrane protein</topology>
    </subcellularLocation>
</comment>
<evidence type="ECO:0000313" key="22">
    <source>
        <dbReference type="Proteomes" id="UP000032809"/>
    </source>
</evidence>
<keyword evidence="6" id="KW-0997">Cell inner membrane</keyword>
<evidence type="ECO:0000256" key="4">
    <source>
        <dbReference type="ARBA" id="ARBA00011903"/>
    </source>
</evidence>
<dbReference type="EMBL" id="LN824141">
    <property type="protein sequence ID" value="CEP77653.1"/>
    <property type="molecule type" value="Genomic_DNA"/>
</dbReference>
<dbReference type="HOGENOM" id="CLU_009912_2_1_0"/>
<comment type="catalytic activity">
    <reaction evidence="15">
        <text>L-tyrosyl-[protein] + ATP = O-phospho-L-tyrosyl-[protein] + ADP + H(+)</text>
        <dbReference type="Rhea" id="RHEA:10596"/>
        <dbReference type="Rhea" id="RHEA-COMP:10136"/>
        <dbReference type="Rhea" id="RHEA-COMP:20101"/>
        <dbReference type="ChEBI" id="CHEBI:15378"/>
        <dbReference type="ChEBI" id="CHEBI:30616"/>
        <dbReference type="ChEBI" id="CHEBI:46858"/>
        <dbReference type="ChEBI" id="CHEBI:61978"/>
        <dbReference type="ChEBI" id="CHEBI:456216"/>
        <dbReference type="EC" id="2.7.10.2"/>
    </reaction>
</comment>
<feature type="domain" description="Tyrosine-protein kinase G-rich" evidence="20">
    <location>
        <begin position="371"/>
        <end position="448"/>
    </location>
</feature>
<evidence type="ECO:0000256" key="1">
    <source>
        <dbReference type="ARBA" id="ARBA00004429"/>
    </source>
</evidence>
<feature type="transmembrane region" description="Helical" evidence="17">
    <location>
        <begin position="429"/>
        <end position="449"/>
    </location>
</feature>
<dbReference type="GO" id="GO:0005524">
    <property type="term" value="F:ATP binding"/>
    <property type="evidence" value="ECO:0007669"/>
    <property type="project" value="UniProtKB-KW"/>
</dbReference>
<evidence type="ECO:0000256" key="17">
    <source>
        <dbReference type="SAM" id="Phobius"/>
    </source>
</evidence>
<name>A0A0C7NW05_DEFTU</name>
<dbReference type="InterPro" id="IPR032807">
    <property type="entry name" value="GNVR"/>
</dbReference>
<feature type="coiled-coil region" evidence="16">
    <location>
        <begin position="178"/>
        <end position="205"/>
    </location>
</feature>
<feature type="domain" description="Polysaccharide chain length determinant N-terminal" evidence="18">
    <location>
        <begin position="8"/>
        <end position="99"/>
    </location>
</feature>
<evidence type="ECO:0000256" key="15">
    <source>
        <dbReference type="ARBA" id="ARBA00051245"/>
    </source>
</evidence>
<evidence type="ECO:0000256" key="11">
    <source>
        <dbReference type="ARBA" id="ARBA00022840"/>
    </source>
</evidence>
<keyword evidence="10 21" id="KW-0418">Kinase</keyword>
<keyword evidence="8 17" id="KW-0812">Transmembrane</keyword>
<dbReference type="SUPFAM" id="SSF52540">
    <property type="entry name" value="P-loop containing nucleoside triphosphate hydrolases"/>
    <property type="match status" value="1"/>
</dbReference>
<keyword evidence="7 21" id="KW-0808">Transferase</keyword>
<keyword evidence="16" id="KW-0175">Coiled coil</keyword>
<dbReference type="InterPro" id="IPR005702">
    <property type="entry name" value="Wzc-like_C"/>
</dbReference>
<evidence type="ECO:0000256" key="10">
    <source>
        <dbReference type="ARBA" id="ARBA00022777"/>
    </source>
</evidence>
<feature type="domain" description="AAA" evidence="19">
    <location>
        <begin position="528"/>
        <end position="640"/>
    </location>
</feature>
<accession>A0A0C7NW05</accession>